<dbReference type="InterPro" id="IPR021215">
    <property type="entry name" value="DUF2752"/>
</dbReference>
<evidence type="ECO:0000313" key="2">
    <source>
        <dbReference type="EMBL" id="SDR28705.1"/>
    </source>
</evidence>
<accession>A0A1H1HTA2</accession>
<dbReference type="RefSeq" id="WP_068563861.1">
    <property type="nucleotide sequence ID" value="NZ_FNLF01000002.1"/>
</dbReference>
<keyword evidence="3" id="KW-1185">Reference proteome</keyword>
<evidence type="ECO:0000256" key="1">
    <source>
        <dbReference type="SAM" id="Phobius"/>
    </source>
</evidence>
<feature type="transmembrane region" description="Helical" evidence="1">
    <location>
        <begin position="114"/>
        <end position="132"/>
    </location>
</feature>
<sequence length="139" mass="14573">MTVTAPSSTARLRAAAWPLAAAAGTGVVVLALHLRDPHVQNSWGVCPLFAATGVYCPGCGGLRAVNDVTNGDFLAALGSNALIYPAGVVVAWLWLIWLGRRVGFTVPAVPQNKYLWITVGVLVLVWTVARNFPGSPLAP</sequence>
<feature type="transmembrane region" description="Helical" evidence="1">
    <location>
        <begin position="82"/>
        <end position="102"/>
    </location>
</feature>
<dbReference type="STRING" id="47312.SAMN04489765_4573"/>
<keyword evidence="1" id="KW-1133">Transmembrane helix</keyword>
<keyword evidence="1" id="KW-0812">Transmembrane</keyword>
<gene>
    <name evidence="2" type="ORF">SAMN04489765_4573</name>
</gene>
<evidence type="ECO:0000313" key="3">
    <source>
        <dbReference type="Proteomes" id="UP000183053"/>
    </source>
</evidence>
<dbReference type="AlphaFoldDB" id="A0A1H1HTA2"/>
<protein>
    <recommendedName>
        <fullName evidence="4">DUF2752 domain-containing protein</fullName>
    </recommendedName>
</protein>
<organism evidence="2 3">
    <name type="scientific">Tsukamurella pulmonis</name>
    <dbReference type="NCBI Taxonomy" id="47312"/>
    <lineage>
        <taxon>Bacteria</taxon>
        <taxon>Bacillati</taxon>
        <taxon>Actinomycetota</taxon>
        <taxon>Actinomycetes</taxon>
        <taxon>Mycobacteriales</taxon>
        <taxon>Tsukamurellaceae</taxon>
        <taxon>Tsukamurella</taxon>
    </lineage>
</organism>
<dbReference type="OrthoDB" id="5966662at2"/>
<dbReference type="Pfam" id="PF10825">
    <property type="entry name" value="DUF2752"/>
    <property type="match status" value="1"/>
</dbReference>
<evidence type="ECO:0008006" key="4">
    <source>
        <dbReference type="Google" id="ProtNLM"/>
    </source>
</evidence>
<dbReference type="EMBL" id="FNLF01000002">
    <property type="protein sequence ID" value="SDR28705.1"/>
    <property type="molecule type" value="Genomic_DNA"/>
</dbReference>
<name>A0A1H1HTA2_9ACTN</name>
<reference evidence="3" key="1">
    <citation type="submission" date="2016-10" db="EMBL/GenBank/DDBJ databases">
        <authorList>
            <person name="Varghese N."/>
            <person name="Submissions S."/>
        </authorList>
    </citation>
    <scope>NUCLEOTIDE SEQUENCE [LARGE SCALE GENOMIC DNA]</scope>
    <source>
        <strain evidence="3">DSM 44142</strain>
    </source>
</reference>
<proteinExistence type="predicted"/>
<feature type="transmembrane region" description="Helical" evidence="1">
    <location>
        <begin position="12"/>
        <end position="34"/>
    </location>
</feature>
<keyword evidence="1" id="KW-0472">Membrane</keyword>
<dbReference type="Proteomes" id="UP000183053">
    <property type="component" value="Unassembled WGS sequence"/>
</dbReference>